<evidence type="ECO:0000313" key="6">
    <source>
        <dbReference type="Proteomes" id="UP000295479"/>
    </source>
</evidence>
<comment type="caution">
    <text evidence="5">The sequence shown here is derived from an EMBL/GenBank/DDBJ whole genome shotgun (WGS) entry which is preliminary data.</text>
</comment>
<proteinExistence type="inferred from homology"/>
<gene>
    <name evidence="5" type="ORF">E0F76_16030</name>
</gene>
<name>A0A4R5C815_9FLAO</name>
<keyword evidence="2 5" id="KW-0808">Transferase</keyword>
<feature type="domain" description="4'-phosphopantetheinyl transferase" evidence="3">
    <location>
        <begin position="132"/>
        <end position="231"/>
    </location>
</feature>
<dbReference type="GO" id="GO:0019878">
    <property type="term" value="P:lysine biosynthetic process via aminoadipic acid"/>
    <property type="evidence" value="ECO:0007669"/>
    <property type="project" value="TreeGrafter"/>
</dbReference>
<reference evidence="5 6" key="1">
    <citation type="submission" date="2019-03" db="EMBL/GenBank/DDBJ databases">
        <title>Flavobacterium AR-3-4 sp. nov. isolated from arctic soil.</title>
        <authorList>
            <person name="Chaudhary D.K."/>
        </authorList>
    </citation>
    <scope>NUCLEOTIDE SEQUENCE [LARGE SCALE GENOMIC DNA]</scope>
    <source>
        <strain evidence="5 6">AR-3-4</strain>
    </source>
</reference>
<accession>A0A4R5C815</accession>
<evidence type="ECO:0000256" key="1">
    <source>
        <dbReference type="ARBA" id="ARBA00010990"/>
    </source>
</evidence>
<dbReference type="Pfam" id="PF22624">
    <property type="entry name" value="AASDHPPT_N"/>
    <property type="match status" value="1"/>
</dbReference>
<dbReference type="EMBL" id="SMFK01000014">
    <property type="protein sequence ID" value="TDD94736.1"/>
    <property type="molecule type" value="Genomic_DNA"/>
</dbReference>
<dbReference type="InterPro" id="IPR037143">
    <property type="entry name" value="4-PPantetheinyl_Trfase_dom_sf"/>
</dbReference>
<organism evidence="5 6">
    <name type="scientific">Flavobacterium cellulosilyticum</name>
    <dbReference type="NCBI Taxonomy" id="2541731"/>
    <lineage>
        <taxon>Bacteria</taxon>
        <taxon>Pseudomonadati</taxon>
        <taxon>Bacteroidota</taxon>
        <taxon>Flavobacteriia</taxon>
        <taxon>Flavobacteriales</taxon>
        <taxon>Flavobacteriaceae</taxon>
        <taxon>Flavobacterium</taxon>
    </lineage>
</organism>
<evidence type="ECO:0000259" key="4">
    <source>
        <dbReference type="Pfam" id="PF22624"/>
    </source>
</evidence>
<evidence type="ECO:0000313" key="5">
    <source>
        <dbReference type="EMBL" id="TDD94736.1"/>
    </source>
</evidence>
<keyword evidence="6" id="KW-1185">Reference proteome</keyword>
<dbReference type="Gene3D" id="3.90.470.20">
    <property type="entry name" value="4'-phosphopantetheinyl transferase domain"/>
    <property type="match status" value="2"/>
</dbReference>
<comment type="similarity">
    <text evidence="1">Belongs to the P-Pant transferase superfamily. Gsp/Sfp/HetI/AcpT family.</text>
</comment>
<dbReference type="Pfam" id="PF01648">
    <property type="entry name" value="ACPS"/>
    <property type="match status" value="1"/>
</dbReference>
<dbReference type="GO" id="GO:0000287">
    <property type="term" value="F:magnesium ion binding"/>
    <property type="evidence" value="ECO:0007669"/>
    <property type="project" value="InterPro"/>
</dbReference>
<evidence type="ECO:0000259" key="3">
    <source>
        <dbReference type="Pfam" id="PF01648"/>
    </source>
</evidence>
<dbReference type="GO" id="GO:0008897">
    <property type="term" value="F:holo-[acyl-carrier-protein] synthase activity"/>
    <property type="evidence" value="ECO:0007669"/>
    <property type="project" value="InterPro"/>
</dbReference>
<evidence type="ECO:0000256" key="2">
    <source>
        <dbReference type="ARBA" id="ARBA00022679"/>
    </source>
</evidence>
<dbReference type="OrthoDB" id="9808281at2"/>
<dbReference type="PANTHER" id="PTHR12215:SF10">
    <property type="entry name" value="L-AMINOADIPATE-SEMIALDEHYDE DEHYDROGENASE-PHOSPHOPANTETHEINYL TRANSFERASE"/>
    <property type="match status" value="1"/>
</dbReference>
<dbReference type="InterPro" id="IPR008278">
    <property type="entry name" value="4-PPantetheinyl_Trfase_dom"/>
</dbReference>
<dbReference type="PANTHER" id="PTHR12215">
    <property type="entry name" value="PHOSPHOPANTETHEINE TRANSFERASE"/>
    <property type="match status" value="1"/>
</dbReference>
<dbReference type="GO" id="GO:0005829">
    <property type="term" value="C:cytosol"/>
    <property type="evidence" value="ECO:0007669"/>
    <property type="project" value="TreeGrafter"/>
</dbReference>
<feature type="domain" description="4'-phosphopantetheinyl transferase N-terminal" evidence="4">
    <location>
        <begin position="50"/>
        <end position="127"/>
    </location>
</feature>
<dbReference type="AlphaFoldDB" id="A0A4R5C815"/>
<dbReference type="InterPro" id="IPR050559">
    <property type="entry name" value="P-Pant_transferase_sf"/>
</dbReference>
<protein>
    <submittedName>
        <fullName evidence="5">4'-phosphopantetheinyl transferase superfamily protein</fullName>
    </submittedName>
</protein>
<dbReference type="InterPro" id="IPR055066">
    <property type="entry name" value="AASDHPPT_N"/>
</dbReference>
<sequence length="262" mass="30267">MQTSNLFITFSNIKGVSLPPRKEYALNENDIIIYTIYLPNFIAFSPYLSNFLNNNELNRADRFYSEKDKNRFIICRSILKFVIAAFTNLDAKNISLDYRPNKKPYLDSHPWFCFNISHSEDIAVIAISKSEVGIDIEHISDNFDFTTLLSAIFNEKEISAIQNANNKKLAFYTSWTRKEAFVKALGKGIDDEFKNFPCLDGHHNLNSKLIKTSEYWQVNSFEIAQNYIGAIAYNKDANPKNIEMFNMPSTMDSLLELIKYKV</sequence>
<dbReference type="Proteomes" id="UP000295479">
    <property type="component" value="Unassembled WGS sequence"/>
</dbReference>
<dbReference type="RefSeq" id="WP_132008427.1">
    <property type="nucleotide sequence ID" value="NZ_SMFK01000014.1"/>
</dbReference>
<dbReference type="SUPFAM" id="SSF56214">
    <property type="entry name" value="4'-phosphopantetheinyl transferase"/>
    <property type="match status" value="2"/>
</dbReference>